<protein>
    <recommendedName>
        <fullName evidence="4">Transposase</fullName>
    </recommendedName>
</protein>
<name>A0ABQ2V5Y6_9ACTN</name>
<reference evidence="3" key="1">
    <citation type="journal article" date="2019" name="Int. J. Syst. Evol. Microbiol.">
        <title>The Global Catalogue of Microorganisms (GCM) 10K type strain sequencing project: providing services to taxonomists for standard genome sequencing and annotation.</title>
        <authorList>
            <consortium name="The Broad Institute Genomics Platform"/>
            <consortium name="The Broad Institute Genome Sequencing Center for Infectious Disease"/>
            <person name="Wu L."/>
            <person name="Ma J."/>
        </authorList>
    </citation>
    <scope>NUCLEOTIDE SEQUENCE [LARGE SCALE GENOMIC DNA]</scope>
    <source>
        <strain evidence="3">JCM 3399</strain>
    </source>
</reference>
<proteinExistence type="predicted"/>
<evidence type="ECO:0000256" key="1">
    <source>
        <dbReference type="SAM" id="MobiDB-lite"/>
    </source>
</evidence>
<organism evidence="2 3">
    <name type="scientific">Streptomyces albospinus</name>
    <dbReference type="NCBI Taxonomy" id="285515"/>
    <lineage>
        <taxon>Bacteria</taxon>
        <taxon>Bacillati</taxon>
        <taxon>Actinomycetota</taxon>
        <taxon>Actinomycetes</taxon>
        <taxon>Kitasatosporales</taxon>
        <taxon>Streptomycetaceae</taxon>
        <taxon>Streptomyces</taxon>
    </lineage>
</organism>
<comment type="caution">
    <text evidence="2">The sequence shown here is derived from an EMBL/GenBank/DDBJ whole genome shotgun (WGS) entry which is preliminary data.</text>
</comment>
<keyword evidence="3" id="KW-1185">Reference proteome</keyword>
<dbReference type="EMBL" id="BMRP01000013">
    <property type="protein sequence ID" value="GGU70674.1"/>
    <property type="molecule type" value="Genomic_DNA"/>
</dbReference>
<dbReference type="Proteomes" id="UP000654471">
    <property type="component" value="Unassembled WGS sequence"/>
</dbReference>
<gene>
    <name evidence="2" type="ORF">GCM10010211_40460</name>
</gene>
<sequence length="121" mass="13767">MDDHLLIRRYGFCHGLTCRGVHRRGTAEPVHERSSPLNLPLGKRLTEQPTPVVTKEIHARRGDPGAVAATRRENGVDLWARWEVSGAEHTVRWCRGRFRWLPGSSHHGADREIPGRRRGPK</sequence>
<evidence type="ECO:0008006" key="4">
    <source>
        <dbReference type="Google" id="ProtNLM"/>
    </source>
</evidence>
<evidence type="ECO:0000313" key="3">
    <source>
        <dbReference type="Proteomes" id="UP000654471"/>
    </source>
</evidence>
<feature type="region of interest" description="Disordered" evidence="1">
    <location>
        <begin position="101"/>
        <end position="121"/>
    </location>
</feature>
<accession>A0ABQ2V5Y6</accession>
<evidence type="ECO:0000313" key="2">
    <source>
        <dbReference type="EMBL" id="GGU70674.1"/>
    </source>
</evidence>